<evidence type="ECO:0008006" key="3">
    <source>
        <dbReference type="Google" id="ProtNLM"/>
    </source>
</evidence>
<protein>
    <recommendedName>
        <fullName evidence="3">HD domain-containing protein</fullName>
    </recommendedName>
</protein>
<comment type="caution">
    <text evidence="1">The sequence shown here is derived from an EMBL/GenBank/DDBJ whole genome shotgun (WGS) entry which is preliminary data.</text>
</comment>
<sequence>MASPYITHVLRIMQMGRTNEEKIVGMLHDVVEERCLPQYSSSAYPGEII</sequence>
<evidence type="ECO:0000313" key="2">
    <source>
        <dbReference type="Proteomes" id="UP000583266"/>
    </source>
</evidence>
<organism evidence="1 2">
    <name type="scientific">Chitinophaga fulva</name>
    <dbReference type="NCBI Taxonomy" id="2728842"/>
    <lineage>
        <taxon>Bacteria</taxon>
        <taxon>Pseudomonadati</taxon>
        <taxon>Bacteroidota</taxon>
        <taxon>Chitinophagia</taxon>
        <taxon>Chitinophagales</taxon>
        <taxon>Chitinophagaceae</taxon>
        <taxon>Chitinophaga</taxon>
    </lineage>
</organism>
<gene>
    <name evidence="1" type="ORF">HHL17_09545</name>
</gene>
<dbReference type="RefSeq" id="WP_169224498.1">
    <property type="nucleotide sequence ID" value="NZ_JABBGC010000001.1"/>
</dbReference>
<name>A0A848GHZ2_9BACT</name>
<accession>A0A848GHZ2</accession>
<dbReference type="Proteomes" id="UP000583266">
    <property type="component" value="Unassembled WGS sequence"/>
</dbReference>
<dbReference type="EMBL" id="JABBGC010000001">
    <property type="protein sequence ID" value="NML37437.1"/>
    <property type="molecule type" value="Genomic_DNA"/>
</dbReference>
<reference evidence="1 2" key="1">
    <citation type="submission" date="2020-04" db="EMBL/GenBank/DDBJ databases">
        <title>Chitinophaga sp. G-6-1-13 sp. nov., isolated from soil.</title>
        <authorList>
            <person name="Dahal R.H."/>
            <person name="Chaudhary D.K."/>
        </authorList>
    </citation>
    <scope>NUCLEOTIDE SEQUENCE [LARGE SCALE GENOMIC DNA]</scope>
    <source>
        <strain evidence="1 2">G-6-1-13</strain>
    </source>
</reference>
<keyword evidence="2" id="KW-1185">Reference proteome</keyword>
<evidence type="ECO:0000313" key="1">
    <source>
        <dbReference type="EMBL" id="NML37437.1"/>
    </source>
</evidence>
<proteinExistence type="predicted"/>
<dbReference type="AlphaFoldDB" id="A0A848GHZ2"/>